<dbReference type="RefSeq" id="XP_033352715.1">
    <property type="nucleotide sequence ID" value="XM_033496824.1"/>
</dbReference>
<dbReference type="GO" id="GO:0034709">
    <property type="term" value="C:methylosome"/>
    <property type="evidence" value="ECO:0007669"/>
    <property type="project" value="TreeGrafter"/>
</dbReference>
<dbReference type="PROSITE" id="PS00678">
    <property type="entry name" value="WD_REPEATS_1"/>
    <property type="match status" value="1"/>
</dbReference>
<dbReference type="Gene3D" id="2.130.10.10">
    <property type="entry name" value="YVTN repeat-like/Quinoprotein amine dehydrogenase"/>
    <property type="match status" value="1"/>
</dbReference>
<evidence type="ECO:0000256" key="4">
    <source>
        <dbReference type="ARBA" id="ARBA00022737"/>
    </source>
</evidence>
<dbReference type="Proteomes" id="UP000504631">
    <property type="component" value="Unplaced"/>
</dbReference>
<evidence type="ECO:0000313" key="9">
    <source>
        <dbReference type="RefSeq" id="XP_033352715.1"/>
    </source>
</evidence>
<gene>
    <name evidence="7 8 9" type="primary">LOC117235098</name>
</gene>
<dbReference type="AlphaFoldDB" id="A0A6J3KIF6"/>
<reference evidence="7 8" key="1">
    <citation type="submission" date="2025-04" db="UniProtKB">
        <authorList>
            <consortium name="RefSeq"/>
        </authorList>
    </citation>
    <scope>IDENTIFICATION</scope>
    <source>
        <tissue evidence="7 8">Muscle</tissue>
    </source>
</reference>
<dbReference type="RefSeq" id="XP_033352714.1">
    <property type="nucleotide sequence ID" value="XM_033496823.1"/>
</dbReference>
<evidence type="ECO:0000313" key="8">
    <source>
        <dbReference type="RefSeq" id="XP_033352714.1"/>
    </source>
</evidence>
<evidence type="ECO:0000256" key="2">
    <source>
        <dbReference type="ARBA" id="ARBA00022490"/>
    </source>
</evidence>
<name>A0A6J3KIF6_9HYME</name>
<dbReference type="Pfam" id="PF00400">
    <property type="entry name" value="WD40"/>
    <property type="match status" value="2"/>
</dbReference>
<dbReference type="InterPro" id="IPR052139">
    <property type="entry name" value="Methylosome_Comp_WDR77"/>
</dbReference>
<dbReference type="InterPro" id="IPR019775">
    <property type="entry name" value="WD40_repeat_CS"/>
</dbReference>
<dbReference type="InterPro" id="IPR036322">
    <property type="entry name" value="WD40_repeat_dom_sf"/>
</dbReference>
<dbReference type="SUPFAM" id="SSF50978">
    <property type="entry name" value="WD40 repeat-like"/>
    <property type="match status" value="1"/>
</dbReference>
<sequence length="336" mass="37765">MDSLTPPNLNTDVYRNMTITDRPLVSNKHLQFINIYNEKSAILGASNLTDRYWNGAVWYYNDIKEFDRDKAFLHAKTDSGVCDGVFLQHDKFVIGQDSGTLQVFDLSTKSDDSKELQCAGHATLHDDSLLTLSAFADKGHVVSGGMDYCIKIWDISELIATYSFSFAHTDLITCVDVRPGSNTEFVSTSYDCEALMWDIRLTRPAQSILKKNVGLRAICWNPNKPNIVAIGTDGGQVVIVDIRRGGLKLLSKSIPSSRPVHRLVFNPDSESVEELAVCCDDAFVEVLDANNQLSLIYEDNRHTDFVRGLTWFDRHLYSCSWDSVVLKHTTKLKKNV</sequence>
<keyword evidence="2" id="KW-0963">Cytoplasm</keyword>
<comment type="subcellular location">
    <subcellularLocation>
        <location evidence="1">Cytoplasm</location>
    </subcellularLocation>
</comment>
<keyword evidence="6" id="KW-1185">Reference proteome</keyword>
<dbReference type="SMART" id="SM00320">
    <property type="entry name" value="WD40"/>
    <property type="match status" value="5"/>
</dbReference>
<evidence type="ECO:0000313" key="7">
    <source>
        <dbReference type="RefSeq" id="XP_033352713.1"/>
    </source>
</evidence>
<dbReference type="GO" id="GO:0007309">
    <property type="term" value="P:oocyte axis specification"/>
    <property type="evidence" value="ECO:0007669"/>
    <property type="project" value="TreeGrafter"/>
</dbReference>
<proteinExistence type="predicted"/>
<accession>A0A6J3KIF6</accession>
<dbReference type="RefSeq" id="XP_033352713.1">
    <property type="nucleotide sequence ID" value="XM_033496822.1"/>
</dbReference>
<organism evidence="6 9">
    <name type="scientific">Bombus vosnesenskii</name>
    <dbReference type="NCBI Taxonomy" id="207650"/>
    <lineage>
        <taxon>Eukaryota</taxon>
        <taxon>Metazoa</taxon>
        <taxon>Ecdysozoa</taxon>
        <taxon>Arthropoda</taxon>
        <taxon>Hexapoda</taxon>
        <taxon>Insecta</taxon>
        <taxon>Pterygota</taxon>
        <taxon>Neoptera</taxon>
        <taxon>Endopterygota</taxon>
        <taxon>Hymenoptera</taxon>
        <taxon>Apocrita</taxon>
        <taxon>Aculeata</taxon>
        <taxon>Apoidea</taxon>
        <taxon>Anthophila</taxon>
        <taxon>Apidae</taxon>
        <taxon>Bombus</taxon>
        <taxon>Pyrobombus</taxon>
    </lineage>
</organism>
<evidence type="ECO:0000256" key="1">
    <source>
        <dbReference type="ARBA" id="ARBA00004496"/>
    </source>
</evidence>
<keyword evidence="4" id="KW-0677">Repeat</keyword>
<dbReference type="InterPro" id="IPR001680">
    <property type="entry name" value="WD40_rpt"/>
</dbReference>
<feature type="repeat" description="WD" evidence="5">
    <location>
        <begin position="122"/>
        <end position="163"/>
    </location>
</feature>
<dbReference type="PANTHER" id="PTHR46853">
    <property type="entry name" value="METHYLOSOME PROTEIN 50"/>
    <property type="match status" value="1"/>
</dbReference>
<dbReference type="InterPro" id="IPR015943">
    <property type="entry name" value="WD40/YVTN_repeat-like_dom_sf"/>
</dbReference>
<dbReference type="PANTHER" id="PTHR46853:SF1">
    <property type="entry name" value="METHYLOSOME PROTEIN 50"/>
    <property type="match status" value="1"/>
</dbReference>
<evidence type="ECO:0000313" key="6">
    <source>
        <dbReference type="Proteomes" id="UP000504631"/>
    </source>
</evidence>
<dbReference type="KEGG" id="bvk:117235098"/>
<dbReference type="PROSITE" id="PS50082">
    <property type="entry name" value="WD_REPEATS_2"/>
    <property type="match status" value="1"/>
</dbReference>
<keyword evidence="3 5" id="KW-0853">WD repeat</keyword>
<evidence type="ECO:0000256" key="5">
    <source>
        <dbReference type="PROSITE-ProRule" id="PRU00221"/>
    </source>
</evidence>
<protein>
    <submittedName>
        <fullName evidence="7 8">Methylosome protein 50-like isoform X1</fullName>
    </submittedName>
</protein>
<dbReference type="GeneID" id="117235098"/>
<evidence type="ECO:0000256" key="3">
    <source>
        <dbReference type="ARBA" id="ARBA00022574"/>
    </source>
</evidence>